<dbReference type="EMBL" id="GBXM01083232">
    <property type="protein sequence ID" value="JAH25345.1"/>
    <property type="molecule type" value="Transcribed_RNA"/>
</dbReference>
<accession>A0A0E9RA59</accession>
<evidence type="ECO:0000313" key="1">
    <source>
        <dbReference type="EMBL" id="JAH25345.1"/>
    </source>
</evidence>
<name>A0A0E9RA59_ANGAN</name>
<reference evidence="1" key="2">
    <citation type="journal article" date="2015" name="Fish Shellfish Immunol.">
        <title>Early steps in the European eel (Anguilla anguilla)-Vibrio vulnificus interaction in the gills: Role of the RtxA13 toxin.</title>
        <authorList>
            <person name="Callol A."/>
            <person name="Pajuelo D."/>
            <person name="Ebbesson L."/>
            <person name="Teles M."/>
            <person name="MacKenzie S."/>
            <person name="Amaro C."/>
        </authorList>
    </citation>
    <scope>NUCLEOTIDE SEQUENCE</scope>
</reference>
<proteinExistence type="predicted"/>
<reference evidence="1" key="1">
    <citation type="submission" date="2014-11" db="EMBL/GenBank/DDBJ databases">
        <authorList>
            <person name="Amaro Gonzalez C."/>
        </authorList>
    </citation>
    <scope>NUCLEOTIDE SEQUENCE</scope>
</reference>
<sequence length="39" mass="4612">MKMLFLCLVKRCSVGHNCTFFTLKIIHKVPFLRFLHSCV</sequence>
<protein>
    <submittedName>
        <fullName evidence="1">Uncharacterized protein</fullName>
    </submittedName>
</protein>
<dbReference type="AlphaFoldDB" id="A0A0E9RA59"/>
<organism evidence="1">
    <name type="scientific">Anguilla anguilla</name>
    <name type="common">European freshwater eel</name>
    <name type="synonym">Muraena anguilla</name>
    <dbReference type="NCBI Taxonomy" id="7936"/>
    <lineage>
        <taxon>Eukaryota</taxon>
        <taxon>Metazoa</taxon>
        <taxon>Chordata</taxon>
        <taxon>Craniata</taxon>
        <taxon>Vertebrata</taxon>
        <taxon>Euteleostomi</taxon>
        <taxon>Actinopterygii</taxon>
        <taxon>Neopterygii</taxon>
        <taxon>Teleostei</taxon>
        <taxon>Anguilliformes</taxon>
        <taxon>Anguillidae</taxon>
        <taxon>Anguilla</taxon>
    </lineage>
</organism>